<organism evidence="2 3">
    <name type="scientific">Tritrichomonas musculus</name>
    <dbReference type="NCBI Taxonomy" id="1915356"/>
    <lineage>
        <taxon>Eukaryota</taxon>
        <taxon>Metamonada</taxon>
        <taxon>Parabasalia</taxon>
        <taxon>Tritrichomonadida</taxon>
        <taxon>Tritrichomonadidae</taxon>
        <taxon>Tritrichomonas</taxon>
    </lineage>
</organism>
<evidence type="ECO:0000313" key="3">
    <source>
        <dbReference type="Proteomes" id="UP001470230"/>
    </source>
</evidence>
<reference evidence="2 3" key="1">
    <citation type="submission" date="2024-04" db="EMBL/GenBank/DDBJ databases">
        <title>Tritrichomonas musculus Genome.</title>
        <authorList>
            <person name="Alves-Ferreira E."/>
            <person name="Grigg M."/>
            <person name="Lorenzi H."/>
            <person name="Galac M."/>
        </authorList>
    </citation>
    <scope>NUCLEOTIDE SEQUENCE [LARGE SCALE GENOMIC DNA]</scope>
    <source>
        <strain evidence="2 3">EAF2021</strain>
    </source>
</reference>
<dbReference type="EMBL" id="JAPFFF010000012">
    <property type="protein sequence ID" value="KAK8875488.1"/>
    <property type="molecule type" value="Genomic_DNA"/>
</dbReference>
<gene>
    <name evidence="2" type="ORF">M9Y10_005654</name>
</gene>
<sequence>MSDEYFNDNYLSTPNAVSRVQKYLIEKGNFQMNQTLVLQDDEILRLKNALRMIKQKIIKVDEKTIKAIKKLREKKKQIKQIIHEIRINKAMIFQEINDKYAKKVKKAKKKHQKNLTLLDDTASQSMIQEKYRSENDTDTEILNETIRSINQKIDSIRSEQTSFILESTERANDTINRYKIQAKTKRVRCEELKQKINEICKSIDQIRIEKKQKLRSINNQTIECESQMSTSKTQFLSQLSSFNDDEINNNSELIGLKRQIKIAYEAKSEVIQRTEKCKSNFKLKKQELKREIESLQVELQETKENKGKNNILPLIYAENEFILKIQQKIKNGNGILKKLREENLALRRKINECDYILHGRTGSYQRYSEISRLDSSPQENSSTL</sequence>
<proteinExistence type="predicted"/>
<evidence type="ECO:0008006" key="4">
    <source>
        <dbReference type="Google" id="ProtNLM"/>
    </source>
</evidence>
<keyword evidence="3" id="KW-1185">Reference proteome</keyword>
<protein>
    <recommendedName>
        <fullName evidence="4">DUF4201 domain-containing protein</fullName>
    </recommendedName>
</protein>
<feature type="coiled-coil region" evidence="1">
    <location>
        <begin position="175"/>
        <end position="209"/>
    </location>
</feature>
<feature type="coiled-coil region" evidence="1">
    <location>
        <begin position="271"/>
        <end position="305"/>
    </location>
</feature>
<dbReference type="Proteomes" id="UP001470230">
    <property type="component" value="Unassembled WGS sequence"/>
</dbReference>
<comment type="caution">
    <text evidence="2">The sequence shown here is derived from an EMBL/GenBank/DDBJ whole genome shotgun (WGS) entry which is preliminary data.</text>
</comment>
<keyword evidence="1" id="KW-0175">Coiled coil</keyword>
<evidence type="ECO:0000256" key="1">
    <source>
        <dbReference type="SAM" id="Coils"/>
    </source>
</evidence>
<name>A0ABR2JC98_9EUKA</name>
<accession>A0ABR2JC98</accession>
<evidence type="ECO:0000313" key="2">
    <source>
        <dbReference type="EMBL" id="KAK8875488.1"/>
    </source>
</evidence>